<dbReference type="RefSeq" id="WP_324619948.1">
    <property type="nucleotide sequence ID" value="NZ_JAYKOT010000003.1"/>
</dbReference>
<protein>
    <submittedName>
        <fullName evidence="1">Uncharacterized protein</fullName>
    </submittedName>
</protein>
<accession>A0AAW9MZ42</accession>
<proteinExistence type="predicted"/>
<evidence type="ECO:0000313" key="1">
    <source>
        <dbReference type="EMBL" id="MEB3429787.1"/>
    </source>
</evidence>
<dbReference type="EMBL" id="JAYKOT010000003">
    <property type="protein sequence ID" value="MEB3429787.1"/>
    <property type="molecule type" value="Genomic_DNA"/>
</dbReference>
<reference evidence="1 2" key="1">
    <citation type="submission" date="2024-01" db="EMBL/GenBank/DDBJ databases">
        <title>Complete genome sequence of Citroniella saccharovorans strain M6.X9, isolated from human fecal sample.</title>
        <authorList>
            <person name="Cheng G."/>
            <person name="Westerholm M."/>
            <person name="Schnurer A."/>
        </authorList>
    </citation>
    <scope>NUCLEOTIDE SEQUENCE [LARGE SCALE GENOMIC DNA]</scope>
    <source>
        <strain evidence="1 2">DSM 29873</strain>
    </source>
</reference>
<comment type="caution">
    <text evidence="1">The sequence shown here is derived from an EMBL/GenBank/DDBJ whole genome shotgun (WGS) entry which is preliminary data.</text>
</comment>
<gene>
    <name evidence="1" type="ORF">VLK81_07175</name>
</gene>
<dbReference type="Proteomes" id="UP001357733">
    <property type="component" value="Unassembled WGS sequence"/>
</dbReference>
<name>A0AAW9MZ42_9FIRM</name>
<sequence length="104" mass="12475">MEQELYIEEINKQFVGINIVRYTIIDYNNEDKNEIYNIDQAIIFDFVMMEFIISQTSIFTPMPKMTYSEDVELGIKSIDDVRYDYIDYDSDARDNLGKYKVHFK</sequence>
<keyword evidence="2" id="KW-1185">Reference proteome</keyword>
<evidence type="ECO:0000313" key="2">
    <source>
        <dbReference type="Proteomes" id="UP001357733"/>
    </source>
</evidence>
<organism evidence="1 2">
    <name type="scientific">Citroniella saccharovorans</name>
    <dbReference type="NCBI Taxonomy" id="2053367"/>
    <lineage>
        <taxon>Bacteria</taxon>
        <taxon>Bacillati</taxon>
        <taxon>Bacillota</taxon>
        <taxon>Tissierellia</taxon>
        <taxon>Tissierellales</taxon>
        <taxon>Peptoniphilaceae</taxon>
        <taxon>Citroniella</taxon>
    </lineage>
</organism>
<dbReference type="AlphaFoldDB" id="A0AAW9MZ42"/>